<dbReference type="RefSeq" id="WP_012228199.1">
    <property type="nucleotide sequence ID" value="NZ_HG422565.1"/>
</dbReference>
<dbReference type="Pfam" id="PF01925">
    <property type="entry name" value="TauE"/>
    <property type="match status" value="1"/>
</dbReference>
<dbReference type="InterPro" id="IPR002781">
    <property type="entry name" value="TM_pro_TauE-like"/>
</dbReference>
<dbReference type="STRING" id="1229780.BN381_360017"/>
<dbReference type="EMBL" id="CANL01000030">
    <property type="protein sequence ID" value="CCM64315.1"/>
    <property type="molecule type" value="Genomic_DNA"/>
</dbReference>
<keyword evidence="2 5" id="KW-0812">Transmembrane</keyword>
<gene>
    <name evidence="6" type="ORF">BN381_360017</name>
</gene>
<keyword evidence="4 5" id="KW-0472">Membrane</keyword>
<dbReference type="HOGENOM" id="CLU_2116545_0_0_11"/>
<comment type="subcellular location">
    <subcellularLocation>
        <location evidence="5">Cell membrane</location>
        <topology evidence="5">Multi-pass membrane protein</topology>
    </subcellularLocation>
    <subcellularLocation>
        <location evidence="1">Membrane</location>
        <topology evidence="1">Multi-pass membrane protein</topology>
    </subcellularLocation>
</comment>
<sequence length="114" mass="11607">MAIGGSCLGTAANQAVDLIVPALVLTMAFTMPDAVGMSLVVIAINSAMALGLRAGSLDILWADALPFLTFAIIGKVLGKRIADRVPAAKLTTDLVVLLIVLAAYGATSSIVQLV</sequence>
<dbReference type="GO" id="GO:0005886">
    <property type="term" value="C:plasma membrane"/>
    <property type="evidence" value="ECO:0007669"/>
    <property type="project" value="UniProtKB-SubCell"/>
</dbReference>
<accession>R4Z0Z8</accession>
<feature type="transmembrane region" description="Helical" evidence="5">
    <location>
        <begin position="59"/>
        <end position="78"/>
    </location>
</feature>
<evidence type="ECO:0000256" key="2">
    <source>
        <dbReference type="ARBA" id="ARBA00022692"/>
    </source>
</evidence>
<comment type="similarity">
    <text evidence="5">Belongs to the 4-toluene sulfonate uptake permease (TSUP) (TC 2.A.102) family.</text>
</comment>
<proteinExistence type="inferred from homology"/>
<evidence type="ECO:0000256" key="4">
    <source>
        <dbReference type="ARBA" id="ARBA00023136"/>
    </source>
</evidence>
<keyword evidence="5" id="KW-1003">Cell membrane</keyword>
<comment type="caution">
    <text evidence="6">The sequence shown here is derived from an EMBL/GenBank/DDBJ whole genome shotgun (WGS) entry which is preliminary data.</text>
</comment>
<reference evidence="6 7" key="1">
    <citation type="journal article" date="2013" name="ISME J.">
        <title>Metabolic model for the filamentous 'Candidatus Microthrix parvicella' based on genomic and metagenomic analyses.</title>
        <authorList>
            <person name="Jon McIlroy S."/>
            <person name="Kristiansen R."/>
            <person name="Albertsen M."/>
            <person name="Michael Karst S."/>
            <person name="Rossetti S."/>
            <person name="Lund Nielsen J."/>
            <person name="Tandoi V."/>
            <person name="James Seviour R."/>
            <person name="Nielsen P.H."/>
        </authorList>
    </citation>
    <scope>NUCLEOTIDE SEQUENCE [LARGE SCALE GENOMIC DNA]</scope>
    <source>
        <strain evidence="6 7">RN1</strain>
    </source>
</reference>
<evidence type="ECO:0000256" key="1">
    <source>
        <dbReference type="ARBA" id="ARBA00004141"/>
    </source>
</evidence>
<organism evidence="6 7">
    <name type="scientific">Candidatus Neomicrothrix parvicella RN1</name>
    <dbReference type="NCBI Taxonomy" id="1229780"/>
    <lineage>
        <taxon>Bacteria</taxon>
        <taxon>Bacillati</taxon>
        <taxon>Actinomycetota</taxon>
        <taxon>Acidimicrobiia</taxon>
        <taxon>Acidimicrobiales</taxon>
        <taxon>Microthrixaceae</taxon>
        <taxon>Candidatus Neomicrothrix</taxon>
    </lineage>
</organism>
<evidence type="ECO:0000256" key="3">
    <source>
        <dbReference type="ARBA" id="ARBA00022989"/>
    </source>
</evidence>
<dbReference type="eggNOG" id="COG0730">
    <property type="taxonomic scope" value="Bacteria"/>
</dbReference>
<feature type="transmembrane region" description="Helical" evidence="5">
    <location>
        <begin position="90"/>
        <end position="111"/>
    </location>
</feature>
<protein>
    <recommendedName>
        <fullName evidence="5">Probable membrane transporter protein</fullName>
    </recommendedName>
</protein>
<name>R4Z0Z8_9ACTN</name>
<dbReference type="AlphaFoldDB" id="R4Z0Z8"/>
<evidence type="ECO:0000313" key="6">
    <source>
        <dbReference type="EMBL" id="CCM64315.1"/>
    </source>
</evidence>
<evidence type="ECO:0000256" key="5">
    <source>
        <dbReference type="RuleBase" id="RU363041"/>
    </source>
</evidence>
<evidence type="ECO:0000313" key="7">
    <source>
        <dbReference type="Proteomes" id="UP000018291"/>
    </source>
</evidence>
<keyword evidence="7" id="KW-1185">Reference proteome</keyword>
<dbReference type="Proteomes" id="UP000018291">
    <property type="component" value="Unassembled WGS sequence"/>
</dbReference>
<keyword evidence="3 5" id="KW-1133">Transmembrane helix</keyword>